<dbReference type="InterPro" id="IPR030395">
    <property type="entry name" value="GP_PDE_dom"/>
</dbReference>
<name>A0A1L5BSC3_SPHIB</name>
<sequence length="241" mass="26418">MSARPDALPFLTERPFAHRGLHGGRISENGMAAFAAAVAAGFGIECDVRLSRDGVAIVFHDAALRRMTGENGSVQDHDAGAIDRLMLPDGGGVPRLRALLDLCGTDIPLLVEIKVDGRHVQPICMAVAEDLARRPKTPAAVMSFNPAAMRWFRRRRPNVARGLVISEQGKRGWRGRIGRALALWAAKPDFIACDIRDLPSSLSARARRRGLPVLTWTVRGEEERARAALHADQIIFERSHD</sequence>
<dbReference type="Pfam" id="PF03009">
    <property type="entry name" value="GDPD"/>
    <property type="match status" value="1"/>
</dbReference>
<accession>A0A1L5BSC3</accession>
<dbReference type="GO" id="GO:0008081">
    <property type="term" value="F:phosphoric diester hydrolase activity"/>
    <property type="evidence" value="ECO:0007669"/>
    <property type="project" value="InterPro"/>
</dbReference>
<dbReference type="PROSITE" id="PS51704">
    <property type="entry name" value="GP_PDE"/>
    <property type="match status" value="1"/>
</dbReference>
<dbReference type="Gene3D" id="3.20.20.190">
    <property type="entry name" value="Phosphatidylinositol (PI) phosphodiesterase"/>
    <property type="match status" value="1"/>
</dbReference>
<dbReference type="PANTHER" id="PTHR46211">
    <property type="entry name" value="GLYCEROPHOSPHORYL DIESTER PHOSPHODIESTERASE"/>
    <property type="match status" value="1"/>
</dbReference>
<organism evidence="2 3">
    <name type="scientific">Sphingobium indicum (strain DSM 16412 / CCM 7286 / MTCC 6364 / B90A)</name>
    <dbReference type="NCBI Taxonomy" id="861109"/>
    <lineage>
        <taxon>Bacteria</taxon>
        <taxon>Pseudomonadati</taxon>
        <taxon>Pseudomonadota</taxon>
        <taxon>Alphaproteobacteria</taxon>
        <taxon>Sphingomonadales</taxon>
        <taxon>Sphingomonadaceae</taxon>
        <taxon>Sphingobium</taxon>
    </lineage>
</organism>
<proteinExistence type="predicted"/>
<dbReference type="AlphaFoldDB" id="A0A1L5BSC3"/>
<protein>
    <submittedName>
        <fullName evidence="2">Glycerophosphodiester phosphodiesterase</fullName>
    </submittedName>
</protein>
<dbReference type="SUPFAM" id="SSF51695">
    <property type="entry name" value="PLC-like phosphodiesterases"/>
    <property type="match status" value="1"/>
</dbReference>
<gene>
    <name evidence="2" type="ORF">SIDU_15375</name>
</gene>
<evidence type="ECO:0000259" key="1">
    <source>
        <dbReference type="PROSITE" id="PS51704"/>
    </source>
</evidence>
<feature type="domain" description="GP-PDE" evidence="1">
    <location>
        <begin position="13"/>
        <end position="241"/>
    </location>
</feature>
<dbReference type="RefSeq" id="WP_007687393.1">
    <property type="nucleotide sequence ID" value="NZ_CP013070.1"/>
</dbReference>
<evidence type="ECO:0000313" key="2">
    <source>
        <dbReference type="EMBL" id="APL95784.1"/>
    </source>
</evidence>
<dbReference type="KEGG" id="sinb:SIDU_15375"/>
<dbReference type="EMBL" id="CP013070">
    <property type="protein sequence ID" value="APL95784.1"/>
    <property type="molecule type" value="Genomic_DNA"/>
</dbReference>
<dbReference type="Proteomes" id="UP000004550">
    <property type="component" value="Chromosome"/>
</dbReference>
<dbReference type="PANTHER" id="PTHR46211:SF1">
    <property type="entry name" value="GLYCEROPHOSPHODIESTER PHOSPHODIESTERASE, CYTOPLASMIC"/>
    <property type="match status" value="1"/>
</dbReference>
<evidence type="ECO:0000313" key="3">
    <source>
        <dbReference type="Proteomes" id="UP000004550"/>
    </source>
</evidence>
<dbReference type="GO" id="GO:0006629">
    <property type="term" value="P:lipid metabolic process"/>
    <property type="evidence" value="ECO:0007669"/>
    <property type="project" value="InterPro"/>
</dbReference>
<dbReference type="InterPro" id="IPR017946">
    <property type="entry name" value="PLC-like_Pdiesterase_TIM-brl"/>
</dbReference>
<reference evidence="2 3" key="1">
    <citation type="journal article" date="2012" name="J. Bacteriol.">
        <title>Genome sequence of Sphingobium indicum B90A, a hexachlorocyclohexane-degrading bacterium.</title>
        <authorList>
            <person name="Anand S."/>
            <person name="Sangwan N."/>
            <person name="Lata P."/>
            <person name="Kaur J."/>
            <person name="Dua A."/>
            <person name="Singh A.K."/>
            <person name="Verma M."/>
            <person name="Kaur J."/>
            <person name="Khurana J.P."/>
            <person name="Khurana P."/>
            <person name="Mathur S."/>
            <person name="Lal R."/>
        </authorList>
    </citation>
    <scope>NUCLEOTIDE SEQUENCE [LARGE SCALE GENOMIC DNA]</scope>
    <source>
        <strain evidence="3">DSM 16412 / CCM 7286 / MTCC 6364 / B90A</strain>
    </source>
</reference>